<dbReference type="PIRSF" id="PIRSF004491">
    <property type="entry name" value="FAD_Synth"/>
    <property type="match status" value="1"/>
</dbReference>
<keyword evidence="5 15" id="KW-0288">FMN</keyword>
<dbReference type="Pfam" id="PF06574">
    <property type="entry name" value="FAD_syn"/>
    <property type="match status" value="1"/>
</dbReference>
<keyword evidence="6 15" id="KW-0808">Transferase</keyword>
<name>A0ABT1WG70_9BURK</name>
<dbReference type="InterPro" id="IPR014729">
    <property type="entry name" value="Rossmann-like_a/b/a_fold"/>
</dbReference>
<comment type="function">
    <text evidence="1">Catalyzes the phosphorylation of riboflavin to FMN followed by the adenylation of FMN to FAD.</text>
</comment>
<keyword evidence="10 15" id="KW-0274">FAD</keyword>
<proteinExistence type="inferred from homology"/>
<comment type="caution">
    <text evidence="17">The sequence shown here is derived from an EMBL/GenBank/DDBJ whole genome shotgun (WGS) entry which is preliminary data.</text>
</comment>
<dbReference type="CDD" id="cd02064">
    <property type="entry name" value="FAD_synthetase_N"/>
    <property type="match status" value="1"/>
</dbReference>
<keyword evidence="8 15" id="KW-0547">Nucleotide-binding</keyword>
<evidence type="ECO:0000256" key="8">
    <source>
        <dbReference type="ARBA" id="ARBA00022741"/>
    </source>
</evidence>
<keyword evidence="9 15" id="KW-0418">Kinase</keyword>
<dbReference type="SMART" id="SM00904">
    <property type="entry name" value="Flavokinase"/>
    <property type="match status" value="1"/>
</dbReference>
<evidence type="ECO:0000256" key="10">
    <source>
        <dbReference type="ARBA" id="ARBA00022827"/>
    </source>
</evidence>
<dbReference type="InterPro" id="IPR023468">
    <property type="entry name" value="Riboflavin_kinase"/>
</dbReference>
<evidence type="ECO:0000313" key="17">
    <source>
        <dbReference type="EMBL" id="MCQ8896521.1"/>
    </source>
</evidence>
<evidence type="ECO:0000256" key="2">
    <source>
        <dbReference type="ARBA" id="ARBA00004726"/>
    </source>
</evidence>
<evidence type="ECO:0000313" key="18">
    <source>
        <dbReference type="Proteomes" id="UP001204142"/>
    </source>
</evidence>
<dbReference type="GO" id="GO:0003919">
    <property type="term" value="F:FMN adenylyltransferase activity"/>
    <property type="evidence" value="ECO:0007669"/>
    <property type="project" value="UniProtKB-EC"/>
</dbReference>
<protein>
    <recommendedName>
        <fullName evidence="15">Riboflavin biosynthesis protein</fullName>
    </recommendedName>
    <domain>
        <recommendedName>
            <fullName evidence="15">Riboflavin kinase</fullName>
            <ecNumber evidence="15">2.7.1.26</ecNumber>
        </recommendedName>
        <alternativeName>
            <fullName evidence="15">Flavokinase</fullName>
        </alternativeName>
    </domain>
    <domain>
        <recommendedName>
            <fullName evidence="15">FMN adenylyltransferase</fullName>
            <ecNumber evidence="15">2.7.7.2</ecNumber>
        </recommendedName>
        <alternativeName>
            <fullName evidence="15">FAD pyrophosphorylase</fullName>
        </alternativeName>
        <alternativeName>
            <fullName evidence="15">FAD synthase</fullName>
        </alternativeName>
    </domain>
</protein>
<dbReference type="Proteomes" id="UP001204142">
    <property type="component" value="Unassembled WGS sequence"/>
</dbReference>
<evidence type="ECO:0000256" key="13">
    <source>
        <dbReference type="ARBA" id="ARBA00047880"/>
    </source>
</evidence>
<evidence type="ECO:0000256" key="7">
    <source>
        <dbReference type="ARBA" id="ARBA00022695"/>
    </source>
</evidence>
<dbReference type="EC" id="2.7.7.2" evidence="15"/>
<keyword evidence="18" id="KW-1185">Reference proteome</keyword>
<dbReference type="InterPro" id="IPR015864">
    <property type="entry name" value="FAD_synthase"/>
</dbReference>
<evidence type="ECO:0000256" key="1">
    <source>
        <dbReference type="ARBA" id="ARBA00002121"/>
    </source>
</evidence>
<comment type="pathway">
    <text evidence="3 15">Cofactor biosynthesis; FMN biosynthesis; FMN from riboflavin (ATP route): step 1/1.</text>
</comment>
<dbReference type="GO" id="GO:0008531">
    <property type="term" value="F:riboflavin kinase activity"/>
    <property type="evidence" value="ECO:0007669"/>
    <property type="project" value="UniProtKB-EC"/>
</dbReference>
<evidence type="ECO:0000256" key="12">
    <source>
        <dbReference type="ARBA" id="ARBA00023268"/>
    </source>
</evidence>
<dbReference type="InterPro" id="IPR015865">
    <property type="entry name" value="Riboflavin_kinase_bac/euk"/>
</dbReference>
<dbReference type="SUPFAM" id="SSF52374">
    <property type="entry name" value="Nucleotidylyl transferase"/>
    <property type="match status" value="1"/>
</dbReference>
<comment type="catalytic activity">
    <reaction evidence="13 15">
        <text>riboflavin + ATP = FMN + ADP + H(+)</text>
        <dbReference type="Rhea" id="RHEA:14357"/>
        <dbReference type="ChEBI" id="CHEBI:15378"/>
        <dbReference type="ChEBI" id="CHEBI:30616"/>
        <dbReference type="ChEBI" id="CHEBI:57986"/>
        <dbReference type="ChEBI" id="CHEBI:58210"/>
        <dbReference type="ChEBI" id="CHEBI:456216"/>
        <dbReference type="EC" id="2.7.1.26"/>
    </reaction>
</comment>
<feature type="domain" description="Riboflavin kinase" evidence="16">
    <location>
        <begin position="182"/>
        <end position="307"/>
    </location>
</feature>
<gene>
    <name evidence="17" type="ORF">NQT62_08765</name>
</gene>
<dbReference type="InterPro" id="IPR023465">
    <property type="entry name" value="Riboflavin_kinase_dom_sf"/>
</dbReference>
<keyword evidence="12" id="KW-0511">Multifunctional enzyme</keyword>
<comment type="pathway">
    <text evidence="2 15">Cofactor biosynthesis; FAD biosynthesis; FAD from FMN: step 1/1.</text>
</comment>
<evidence type="ECO:0000256" key="11">
    <source>
        <dbReference type="ARBA" id="ARBA00022840"/>
    </source>
</evidence>
<dbReference type="SUPFAM" id="SSF82114">
    <property type="entry name" value="Riboflavin kinase-like"/>
    <property type="match status" value="1"/>
</dbReference>
<evidence type="ECO:0000256" key="14">
    <source>
        <dbReference type="ARBA" id="ARBA00049494"/>
    </source>
</evidence>
<evidence type="ECO:0000256" key="5">
    <source>
        <dbReference type="ARBA" id="ARBA00022643"/>
    </source>
</evidence>
<evidence type="ECO:0000256" key="6">
    <source>
        <dbReference type="ARBA" id="ARBA00022679"/>
    </source>
</evidence>
<dbReference type="NCBIfam" id="NF004159">
    <property type="entry name" value="PRK05627.1-2"/>
    <property type="match status" value="1"/>
</dbReference>
<sequence>MKIIRRPGAHHGHQGTALTIGNFDGVHLGHAQLFREVVRAARAQGLIPTAVTFAPHPKELFSTSFKLDRIATLRNRIAEMRSCGIEQVCILPFDKAMASLSPESFVDEVLVRQLNAKLVWVGDDFRFGARRAGDFAGLQTMGLSRGFEVRDLPEVQQQGQRISSSNIRDALKAGEISKATAMLGHPLVYSGHIIHGKKLGRTLGFPTMNLRIPGRASALTGILAVWVHGLETQPLPAVASLGVRPTVEQSDLILLETFIPGWQGHAYSKLLHIEVAAHIRPEAKFDSLDTLVVQMNQDTEQAMAFLASHTPQFTPAAC</sequence>
<dbReference type="EC" id="2.7.1.26" evidence="15"/>
<reference evidence="17 18" key="1">
    <citation type="submission" date="2022-07" db="EMBL/GenBank/DDBJ databases">
        <authorList>
            <person name="Xamxidin M."/>
            <person name="Wu M."/>
        </authorList>
    </citation>
    <scope>NUCLEOTIDE SEQUENCE [LARGE SCALE GENOMIC DNA]</scope>
    <source>
        <strain evidence="17 18">NBRC 111650</strain>
    </source>
</reference>
<dbReference type="Gene3D" id="3.40.50.620">
    <property type="entry name" value="HUPs"/>
    <property type="match status" value="1"/>
</dbReference>
<dbReference type="Pfam" id="PF01687">
    <property type="entry name" value="Flavokinase"/>
    <property type="match status" value="1"/>
</dbReference>
<evidence type="ECO:0000256" key="3">
    <source>
        <dbReference type="ARBA" id="ARBA00005201"/>
    </source>
</evidence>
<dbReference type="PANTHER" id="PTHR22749:SF6">
    <property type="entry name" value="RIBOFLAVIN KINASE"/>
    <property type="match status" value="1"/>
</dbReference>
<keyword evidence="7 15" id="KW-0548">Nucleotidyltransferase</keyword>
<evidence type="ECO:0000256" key="4">
    <source>
        <dbReference type="ARBA" id="ARBA00022630"/>
    </source>
</evidence>
<evidence type="ECO:0000256" key="15">
    <source>
        <dbReference type="PIRNR" id="PIRNR004491"/>
    </source>
</evidence>
<comment type="catalytic activity">
    <reaction evidence="14 15">
        <text>FMN + ATP + H(+) = FAD + diphosphate</text>
        <dbReference type="Rhea" id="RHEA:17237"/>
        <dbReference type="ChEBI" id="CHEBI:15378"/>
        <dbReference type="ChEBI" id="CHEBI:30616"/>
        <dbReference type="ChEBI" id="CHEBI:33019"/>
        <dbReference type="ChEBI" id="CHEBI:57692"/>
        <dbReference type="ChEBI" id="CHEBI:58210"/>
        <dbReference type="EC" id="2.7.7.2"/>
    </reaction>
</comment>
<dbReference type="NCBIfam" id="TIGR00083">
    <property type="entry name" value="ribF"/>
    <property type="match status" value="1"/>
</dbReference>
<dbReference type="PANTHER" id="PTHR22749">
    <property type="entry name" value="RIBOFLAVIN KINASE/FMN ADENYLYLTRANSFERASE"/>
    <property type="match status" value="1"/>
</dbReference>
<dbReference type="RefSeq" id="WP_256764301.1">
    <property type="nucleotide sequence ID" value="NZ_JANIGO010000002.1"/>
</dbReference>
<keyword evidence="11 15" id="KW-0067">ATP-binding</keyword>
<keyword evidence="4 15" id="KW-0285">Flavoprotein</keyword>
<organism evidence="17 18">
    <name type="scientific">Limnobacter humi</name>
    <dbReference type="NCBI Taxonomy" id="1778671"/>
    <lineage>
        <taxon>Bacteria</taxon>
        <taxon>Pseudomonadati</taxon>
        <taxon>Pseudomonadota</taxon>
        <taxon>Betaproteobacteria</taxon>
        <taxon>Burkholderiales</taxon>
        <taxon>Burkholderiaceae</taxon>
        <taxon>Limnobacter</taxon>
    </lineage>
</organism>
<dbReference type="Gene3D" id="2.40.30.30">
    <property type="entry name" value="Riboflavin kinase-like"/>
    <property type="match status" value="1"/>
</dbReference>
<evidence type="ECO:0000259" key="16">
    <source>
        <dbReference type="SMART" id="SM00904"/>
    </source>
</evidence>
<dbReference type="EMBL" id="JANIGO010000002">
    <property type="protein sequence ID" value="MCQ8896521.1"/>
    <property type="molecule type" value="Genomic_DNA"/>
</dbReference>
<dbReference type="InterPro" id="IPR002606">
    <property type="entry name" value="Riboflavin_kinase_bac"/>
</dbReference>
<accession>A0ABT1WG70</accession>
<evidence type="ECO:0000256" key="9">
    <source>
        <dbReference type="ARBA" id="ARBA00022777"/>
    </source>
</evidence>
<dbReference type="NCBIfam" id="NF004160">
    <property type="entry name" value="PRK05627.1-3"/>
    <property type="match status" value="1"/>
</dbReference>
<comment type="similarity">
    <text evidence="15">Belongs to the ribF family.</text>
</comment>